<sequence length="381" mass="43378">MDFDEYMDMNDEDAVNLGDDMNEGETKVQETDPTPAQSETQAAPVPAHRRKRRLTSAAWEGFVPVGVGSDGKERGECIYCQARLVIGTKTHGTNHLLRHLAKCPKAPKKTDRPPYDHKIDREMTSEIIIYHDLPFRYVEYEKVRARNLYLNPDCKPISRQTAASDVYKRYLVEKEKLKEVFANHHGRVCFTSDLWVSRATMTGYICLTASFIDASWILHSRILAFLDMNCAHTGEELARVVLECLTDWGLEKKVFSITLDNASNNDSMQRNLNGQLQMIGGSGLVCDGKFFHVRCCAHILNLIVKEGLLLANDLLNDIRESVRYVKASPQRRNAFSACAEREKVKPGAGLSLDIKTRWNSTYDMLVRALRYRKAFESMETF</sequence>
<reference evidence="12 13" key="1">
    <citation type="submission" date="2020-01" db="EMBL/GenBank/DDBJ databases">
        <authorList>
            <person name="Mishra B."/>
        </authorList>
    </citation>
    <scope>NUCLEOTIDE SEQUENCE [LARGE SCALE GENOMIC DNA]</scope>
</reference>
<keyword evidence="5" id="KW-0805">Transcription regulation</keyword>
<accession>A0A6D2KC10</accession>
<dbReference type="EMBL" id="CACVBM020001222">
    <property type="protein sequence ID" value="CAA7040067.1"/>
    <property type="molecule type" value="Genomic_DNA"/>
</dbReference>
<dbReference type="AlphaFoldDB" id="A0A6D2KC10"/>
<evidence type="ECO:0000313" key="13">
    <source>
        <dbReference type="Proteomes" id="UP000467841"/>
    </source>
</evidence>
<evidence type="ECO:0000313" key="11">
    <source>
        <dbReference type="EMBL" id="CAA7040067.1"/>
    </source>
</evidence>
<evidence type="ECO:0000259" key="10">
    <source>
        <dbReference type="PROSITE" id="PS50808"/>
    </source>
</evidence>
<evidence type="ECO:0000256" key="9">
    <source>
        <dbReference type="SAM" id="MobiDB-lite"/>
    </source>
</evidence>
<evidence type="ECO:0000313" key="12">
    <source>
        <dbReference type="EMBL" id="CAA7045354.1"/>
    </source>
</evidence>
<dbReference type="GO" id="GO:0008270">
    <property type="term" value="F:zinc ion binding"/>
    <property type="evidence" value="ECO:0007669"/>
    <property type="project" value="UniProtKB-KW"/>
</dbReference>
<keyword evidence="3 8" id="KW-0863">Zinc-finger</keyword>
<evidence type="ECO:0000256" key="3">
    <source>
        <dbReference type="ARBA" id="ARBA00022771"/>
    </source>
</evidence>
<name>A0A6D2KC10_9BRAS</name>
<dbReference type="GO" id="GO:0003677">
    <property type="term" value="F:DNA binding"/>
    <property type="evidence" value="ECO:0007669"/>
    <property type="project" value="InterPro"/>
</dbReference>
<dbReference type="PANTHER" id="PTHR46481">
    <property type="entry name" value="ZINC FINGER BED DOMAIN-CONTAINING PROTEIN 4"/>
    <property type="match status" value="1"/>
</dbReference>
<evidence type="ECO:0000256" key="6">
    <source>
        <dbReference type="ARBA" id="ARBA00023163"/>
    </source>
</evidence>
<protein>
    <recommendedName>
        <fullName evidence="10">BED-type domain-containing protein</fullName>
    </recommendedName>
</protein>
<keyword evidence="7" id="KW-0539">Nucleus</keyword>
<proteinExistence type="predicted"/>
<feature type="region of interest" description="Disordered" evidence="9">
    <location>
        <begin position="1"/>
        <end position="50"/>
    </location>
</feature>
<dbReference type="Proteomes" id="UP000467841">
    <property type="component" value="Unassembled WGS sequence"/>
</dbReference>
<evidence type="ECO:0000256" key="5">
    <source>
        <dbReference type="ARBA" id="ARBA00023015"/>
    </source>
</evidence>
<evidence type="ECO:0000256" key="2">
    <source>
        <dbReference type="ARBA" id="ARBA00022723"/>
    </source>
</evidence>
<feature type="compositionally biased region" description="Polar residues" evidence="9">
    <location>
        <begin position="31"/>
        <end position="41"/>
    </location>
</feature>
<dbReference type="InterPro" id="IPR052035">
    <property type="entry name" value="ZnF_BED_domain_contain"/>
</dbReference>
<keyword evidence="4" id="KW-0862">Zinc</keyword>
<evidence type="ECO:0000256" key="8">
    <source>
        <dbReference type="PROSITE-ProRule" id="PRU00027"/>
    </source>
</evidence>
<evidence type="ECO:0000256" key="7">
    <source>
        <dbReference type="ARBA" id="ARBA00023242"/>
    </source>
</evidence>
<dbReference type="SMART" id="SM00614">
    <property type="entry name" value="ZnF_BED"/>
    <property type="match status" value="1"/>
</dbReference>
<keyword evidence="2" id="KW-0479">Metal-binding</keyword>
<organism evidence="12 13">
    <name type="scientific">Microthlaspi erraticum</name>
    <dbReference type="NCBI Taxonomy" id="1685480"/>
    <lineage>
        <taxon>Eukaryota</taxon>
        <taxon>Viridiplantae</taxon>
        <taxon>Streptophyta</taxon>
        <taxon>Embryophyta</taxon>
        <taxon>Tracheophyta</taxon>
        <taxon>Spermatophyta</taxon>
        <taxon>Magnoliopsida</taxon>
        <taxon>eudicotyledons</taxon>
        <taxon>Gunneridae</taxon>
        <taxon>Pentapetalae</taxon>
        <taxon>rosids</taxon>
        <taxon>malvids</taxon>
        <taxon>Brassicales</taxon>
        <taxon>Brassicaceae</taxon>
        <taxon>Coluteocarpeae</taxon>
        <taxon>Microthlaspi</taxon>
    </lineage>
</organism>
<dbReference type="SUPFAM" id="SSF53098">
    <property type="entry name" value="Ribonuclease H-like"/>
    <property type="match status" value="1"/>
</dbReference>
<evidence type="ECO:0000256" key="4">
    <source>
        <dbReference type="ARBA" id="ARBA00022833"/>
    </source>
</evidence>
<feature type="compositionally biased region" description="Acidic residues" evidence="9">
    <location>
        <begin position="1"/>
        <end position="14"/>
    </location>
</feature>
<dbReference type="PROSITE" id="PS50808">
    <property type="entry name" value="ZF_BED"/>
    <property type="match status" value="1"/>
</dbReference>
<dbReference type="OrthoDB" id="1109084at2759"/>
<gene>
    <name evidence="11" type="ORF">MERR_LOCUS27302</name>
    <name evidence="12" type="ORF">MERR_LOCUS32589</name>
</gene>
<evidence type="ECO:0000256" key="1">
    <source>
        <dbReference type="ARBA" id="ARBA00004123"/>
    </source>
</evidence>
<dbReference type="PANTHER" id="PTHR46481:SF10">
    <property type="entry name" value="ZINC FINGER BED DOMAIN-CONTAINING PROTEIN 39"/>
    <property type="match status" value="1"/>
</dbReference>
<keyword evidence="13" id="KW-1185">Reference proteome</keyword>
<comment type="subcellular location">
    <subcellularLocation>
        <location evidence="1">Nucleus</location>
    </subcellularLocation>
</comment>
<dbReference type="InterPro" id="IPR012337">
    <property type="entry name" value="RNaseH-like_sf"/>
</dbReference>
<dbReference type="InterPro" id="IPR003656">
    <property type="entry name" value="Znf_BED"/>
</dbReference>
<keyword evidence="6" id="KW-0804">Transcription</keyword>
<feature type="domain" description="BED-type" evidence="10">
    <location>
        <begin position="53"/>
        <end position="110"/>
    </location>
</feature>
<dbReference type="GO" id="GO:0005634">
    <property type="term" value="C:nucleus"/>
    <property type="evidence" value="ECO:0007669"/>
    <property type="project" value="UniProtKB-SubCell"/>
</dbReference>
<dbReference type="EMBL" id="CACVBM020001318">
    <property type="protein sequence ID" value="CAA7045354.1"/>
    <property type="molecule type" value="Genomic_DNA"/>
</dbReference>